<dbReference type="GO" id="GO:0008933">
    <property type="term" value="F:peptidoglycan lytic transglycosylase activity"/>
    <property type="evidence" value="ECO:0007669"/>
    <property type="project" value="TreeGrafter"/>
</dbReference>
<dbReference type="Proteomes" id="UP000240418">
    <property type="component" value="Unassembled WGS sequence"/>
</dbReference>
<reference evidence="3 4" key="1">
    <citation type="submission" date="2018-03" db="EMBL/GenBank/DDBJ databases">
        <title>Genomic Encyclopedia of Archaeal and Bacterial Type Strains, Phase II (KMG-II): from individual species to whole genera.</title>
        <authorList>
            <person name="Goeker M."/>
        </authorList>
    </citation>
    <scope>NUCLEOTIDE SEQUENCE [LARGE SCALE GENOMIC DNA]</scope>
    <source>
        <strain evidence="3 4">DSM 100673</strain>
    </source>
</reference>
<evidence type="ECO:0000313" key="4">
    <source>
        <dbReference type="Proteomes" id="UP000240418"/>
    </source>
</evidence>
<feature type="domain" description="Transglycosylase SLT" evidence="2">
    <location>
        <begin position="50"/>
        <end position="341"/>
    </location>
</feature>
<feature type="domain" description="Peptidoglycan binding-like" evidence="1">
    <location>
        <begin position="363"/>
        <end position="416"/>
    </location>
</feature>
<dbReference type="FunFam" id="1.10.8.350:FF:000001">
    <property type="entry name" value="Lytic murein transglycosylase B"/>
    <property type="match status" value="1"/>
</dbReference>
<dbReference type="InterPro" id="IPR002477">
    <property type="entry name" value="Peptidoglycan-bd-like"/>
</dbReference>
<dbReference type="PANTHER" id="PTHR30163:SF8">
    <property type="entry name" value="LYTIC MUREIN TRANSGLYCOSYLASE"/>
    <property type="match status" value="1"/>
</dbReference>
<dbReference type="InterPro" id="IPR011970">
    <property type="entry name" value="MltB_2"/>
</dbReference>
<dbReference type="InterPro" id="IPR036365">
    <property type="entry name" value="PGBD-like_sf"/>
</dbReference>
<dbReference type="InterPro" id="IPR023346">
    <property type="entry name" value="Lysozyme-like_dom_sf"/>
</dbReference>
<dbReference type="EMBL" id="PYGJ01000022">
    <property type="protein sequence ID" value="PSL16558.1"/>
    <property type="molecule type" value="Genomic_DNA"/>
</dbReference>
<dbReference type="InterPro" id="IPR036366">
    <property type="entry name" value="PGBDSf"/>
</dbReference>
<dbReference type="Pfam" id="PF13406">
    <property type="entry name" value="SLT_2"/>
    <property type="match status" value="1"/>
</dbReference>
<dbReference type="InterPro" id="IPR043426">
    <property type="entry name" value="MltB-like"/>
</dbReference>
<comment type="caution">
    <text evidence="3">The sequence shown here is derived from an EMBL/GenBank/DDBJ whole genome shotgun (WGS) entry which is preliminary data.</text>
</comment>
<name>A0A2P8F4B6_9RHOB</name>
<dbReference type="OrthoDB" id="9808544at2"/>
<dbReference type="Pfam" id="PF01471">
    <property type="entry name" value="PG_binding_1"/>
    <property type="match status" value="1"/>
</dbReference>
<evidence type="ECO:0000259" key="1">
    <source>
        <dbReference type="Pfam" id="PF01471"/>
    </source>
</evidence>
<dbReference type="Gene3D" id="1.10.101.10">
    <property type="entry name" value="PGBD-like superfamily/PGBD"/>
    <property type="match status" value="1"/>
</dbReference>
<proteinExistence type="predicted"/>
<dbReference type="CDD" id="cd13399">
    <property type="entry name" value="Slt35-like"/>
    <property type="match status" value="1"/>
</dbReference>
<dbReference type="GO" id="GO:0009253">
    <property type="term" value="P:peptidoglycan catabolic process"/>
    <property type="evidence" value="ECO:0007669"/>
    <property type="project" value="TreeGrafter"/>
</dbReference>
<dbReference type="SUPFAM" id="SSF47090">
    <property type="entry name" value="PGBD-like"/>
    <property type="match status" value="1"/>
</dbReference>
<dbReference type="InterPro" id="IPR031304">
    <property type="entry name" value="SLT_2"/>
</dbReference>
<organism evidence="3 4">
    <name type="scientific">Shimia abyssi</name>
    <dbReference type="NCBI Taxonomy" id="1662395"/>
    <lineage>
        <taxon>Bacteria</taxon>
        <taxon>Pseudomonadati</taxon>
        <taxon>Pseudomonadota</taxon>
        <taxon>Alphaproteobacteria</taxon>
        <taxon>Rhodobacterales</taxon>
        <taxon>Roseobacteraceae</taxon>
    </lineage>
</organism>
<dbReference type="Gene3D" id="1.10.8.350">
    <property type="entry name" value="Bacterial muramidase"/>
    <property type="match status" value="1"/>
</dbReference>
<dbReference type="NCBIfam" id="TIGR02283">
    <property type="entry name" value="MltB_2"/>
    <property type="match status" value="1"/>
</dbReference>
<sequence>MSIPGLTTRWAAIGAILTAVSVEASSPDTSLRPVPRPVAKATVAVKKDTFEEWIVEYRARAIASGIRPSVFDSAFDGAKFDAKVIQRDRNQSEFTKTIWDYLDSATSDLRVSNGRAALHGQSDNLEKIERAYGVDQQVIVAIWGLESAYGTFRGSNSVISSLATLAYDGRRAAFFEEQLTAALTILQSGDVGPKAMTGSWAGAMGHTQFMPTSYLEYAEDFTGDGKRDIWSNDPRDALASTAAYLKAFGWTKGQPWGVEVTLPDGFDYTQARRDSQKMPSAWAQLGVFAMDGQAVPNHGKASVLVPAGAKGAAFLIFDNFEVLEKYNTADAYVIGVGHLGDRIMGGDKFQAEWPREDRALTYNERIELQELLTAQGFDTKKIDGKIGPLTIDAVRQFQKSKGMIPDGYASLSILKLLRS</sequence>
<dbReference type="Gene3D" id="1.10.530.10">
    <property type="match status" value="1"/>
</dbReference>
<dbReference type="RefSeq" id="WP_106610365.1">
    <property type="nucleotide sequence ID" value="NZ_PYGJ01000022.1"/>
</dbReference>
<dbReference type="AlphaFoldDB" id="A0A2P8F4B6"/>
<evidence type="ECO:0000259" key="2">
    <source>
        <dbReference type="Pfam" id="PF13406"/>
    </source>
</evidence>
<evidence type="ECO:0000313" key="3">
    <source>
        <dbReference type="EMBL" id="PSL16558.1"/>
    </source>
</evidence>
<dbReference type="SUPFAM" id="SSF53955">
    <property type="entry name" value="Lysozyme-like"/>
    <property type="match status" value="1"/>
</dbReference>
<accession>A0A2P8F4B6</accession>
<keyword evidence="4" id="KW-1185">Reference proteome</keyword>
<gene>
    <name evidence="3" type="ORF">CLV88_12210</name>
</gene>
<protein>
    <submittedName>
        <fullName evidence="3">Lytic murein transglycosylase</fullName>
    </submittedName>
</protein>
<dbReference type="PANTHER" id="PTHR30163">
    <property type="entry name" value="MEMBRANE-BOUND LYTIC MUREIN TRANSGLYCOSYLASE B"/>
    <property type="match status" value="1"/>
</dbReference>